<dbReference type="EMBL" id="HBKQ01040926">
    <property type="protein sequence ID" value="CAE2264305.1"/>
    <property type="molecule type" value="Transcribed_RNA"/>
</dbReference>
<gene>
    <name evidence="2" type="ORF">OAUR00152_LOCUS28212</name>
</gene>
<reference evidence="2" key="1">
    <citation type="submission" date="2021-01" db="EMBL/GenBank/DDBJ databases">
        <authorList>
            <person name="Corre E."/>
            <person name="Pelletier E."/>
            <person name="Niang G."/>
            <person name="Scheremetjew M."/>
            <person name="Finn R."/>
            <person name="Kale V."/>
            <person name="Holt S."/>
            <person name="Cochrane G."/>
            <person name="Meng A."/>
            <person name="Brown T."/>
            <person name="Cohen L."/>
        </authorList>
    </citation>
    <scope>NUCLEOTIDE SEQUENCE</scope>
    <source>
        <strain evidence="2">Isolate 1302-5</strain>
    </source>
</reference>
<evidence type="ECO:0000313" key="2">
    <source>
        <dbReference type="EMBL" id="CAE2264305.1"/>
    </source>
</evidence>
<sequence length="110" mass="11474">MVVERGRSRRTGQTSSMTGGKVKVSASVVVTGGNGGAAGLRWAADEEAPLAGDIVGELKKVPQEPKKKVAKVDASMDVKEEKPSKNEGDLGASDDEDHEDVGHEDGFLAL</sequence>
<protein>
    <submittedName>
        <fullName evidence="2">Uncharacterized protein</fullName>
    </submittedName>
</protein>
<feature type="region of interest" description="Disordered" evidence="1">
    <location>
        <begin position="1"/>
        <end position="21"/>
    </location>
</feature>
<feature type="compositionally biased region" description="Low complexity" evidence="1">
    <location>
        <begin position="11"/>
        <end position="21"/>
    </location>
</feature>
<feature type="region of interest" description="Disordered" evidence="1">
    <location>
        <begin position="63"/>
        <end position="110"/>
    </location>
</feature>
<evidence type="ECO:0000256" key="1">
    <source>
        <dbReference type="SAM" id="MobiDB-lite"/>
    </source>
</evidence>
<name>A0A7S4JI14_9STRA</name>
<feature type="compositionally biased region" description="Basic and acidic residues" evidence="1">
    <location>
        <begin position="63"/>
        <end position="88"/>
    </location>
</feature>
<dbReference type="AlphaFoldDB" id="A0A7S4JI14"/>
<accession>A0A7S4JI14</accession>
<feature type="compositionally biased region" description="Basic and acidic residues" evidence="1">
    <location>
        <begin position="100"/>
        <end position="110"/>
    </location>
</feature>
<organism evidence="2">
    <name type="scientific">Odontella aurita</name>
    <dbReference type="NCBI Taxonomy" id="265563"/>
    <lineage>
        <taxon>Eukaryota</taxon>
        <taxon>Sar</taxon>
        <taxon>Stramenopiles</taxon>
        <taxon>Ochrophyta</taxon>
        <taxon>Bacillariophyta</taxon>
        <taxon>Mediophyceae</taxon>
        <taxon>Biddulphiophycidae</taxon>
        <taxon>Eupodiscales</taxon>
        <taxon>Odontellaceae</taxon>
        <taxon>Odontella</taxon>
    </lineage>
</organism>
<proteinExistence type="predicted"/>